<dbReference type="OrthoDB" id="3237761at2"/>
<name>A0A2A2EM45_9BIFI</name>
<evidence type="ECO:0000313" key="2">
    <source>
        <dbReference type="EMBL" id="PAU70113.1"/>
    </source>
</evidence>
<dbReference type="AlphaFoldDB" id="A0A2A2EM45"/>
<gene>
    <name evidence="2" type="ORF">B1400_0084</name>
</gene>
<keyword evidence="3" id="KW-1185">Reference proteome</keyword>
<keyword evidence="1" id="KW-0812">Transmembrane</keyword>
<reference evidence="2 3" key="1">
    <citation type="journal article" date="2017" name="ISME J.">
        <title>Unveiling bifidobacterial biogeography across the mammalian branch of the tree of life.</title>
        <authorList>
            <person name="Milani C."/>
            <person name="Mangifesta M."/>
            <person name="Mancabelli L."/>
            <person name="Lugli G.A."/>
            <person name="James K."/>
            <person name="Duranti S."/>
            <person name="Turroni F."/>
            <person name="Ferrario C."/>
            <person name="Ossiprandi M.C."/>
            <person name="van Sinderen D."/>
            <person name="Ventura M."/>
        </authorList>
    </citation>
    <scope>NUCLEOTIDE SEQUENCE [LARGE SCALE GENOMIC DNA]</scope>
    <source>
        <strain evidence="2 3">70</strain>
    </source>
</reference>
<sequence length="1117" mass="119036">MNGYREQTGMRVSRCRRLIAALMAIAMTAILGFLSYTAYGVEPRHDAAHMASPHAALLADGASAGDGPSDDAALTAVSADGKAKLYLSANRIGNVADAPSGITLTLAVVGEAGTTYTVTIPKSSSYAGTYSIGPGDDLPADIGTVTRTETNDAVVFSIDFTTASASVELSVNLAAINNYTSQSVPMTIIGESTRTISWTCRRKTMTQPEQMPSLTITQYVKPAMSPKAPVRTSPDQTSVPAVNGKTDYTYRFDVNEVDGVRDDTSYASAQVNSAVNYGTTITIPTPPHFVLNTDATAAKNAFDDDTTISQPGGEGHDIIISVPKGSGAQGYESKPGYYLVGRINAQNTTATQTFTASGDITIDQTYVDAQGATRHLRKTLPDDWSEQLRSSDQKGLCPVAGGQCLKTTIAGNNTDDDILLTDPSHLTTLAFAGFANNSPEDLEDAVITMDVPSGFDATAIVTPASAVDLKGLTSYRYELTLADGTRQSGTVPAGGTITRVKDSPIRTAKLYPNLLMAGAHTADASSCTTLADDNANCAGRVMLYLQGTLAARYDDGAPVKRGDDLVTSISMTDPEKAFQWDADSRRFVQFSVQASVTQQVIVPSQLRAALQPFGWQTSKEPGDLESGYLSVYQSYGGTTPTIYEPEFYYVLPAGTVYNRQKGLTTLNSNAGTSPTPKVSEFQASDGREVVKISYHGTGYWFNCNEGANTQAWLSILGDATTGVYPYSIYVYSPTTQMTNRKVDTSAPSWNPTWVEHRTTDLYEVGGGSWSVNAARILMSTTQVQGNLDVMFSRNGESNDIAATNTFSDAREMNVEVVINNGSSVVQQDLRQFINLPDGGGDGFGIRLTGPVTATTDRSVVPDGTTVAYSTAPAALSATAVPDTTSYVDAAHVTDWGAIRSVLIKVPQLASNTVAGHFILHGIDPTLAVDAGKSESVESGLYISGLRLAPLLYRAGDERTPTITVTGKSTITAQLAYVDASGAERVVPLENLTRHYRNNQDVFAKSDFPQTLDELKAKEGDLVPSGYDLESIRIVGDTTARYPGGYPAGTAQWDTTARYDYNGSVVRYELVAAGTTPVMPITGADGFWNVFTLSALLAGMTLVPGWYAFSGLRRRHGR</sequence>
<accession>A0A2A2EM45</accession>
<evidence type="ECO:0000256" key="1">
    <source>
        <dbReference type="SAM" id="Phobius"/>
    </source>
</evidence>
<dbReference type="EMBL" id="MVOG01000003">
    <property type="protein sequence ID" value="PAU70113.1"/>
    <property type="molecule type" value="Genomic_DNA"/>
</dbReference>
<evidence type="ECO:0000313" key="3">
    <source>
        <dbReference type="Proteomes" id="UP000217986"/>
    </source>
</evidence>
<dbReference type="RefSeq" id="WP_095612548.1">
    <property type="nucleotide sequence ID" value="NZ_MVOG01000003.1"/>
</dbReference>
<proteinExistence type="predicted"/>
<dbReference type="Proteomes" id="UP000217986">
    <property type="component" value="Unassembled WGS sequence"/>
</dbReference>
<keyword evidence="1" id="KW-0472">Membrane</keyword>
<protein>
    <submittedName>
        <fullName evidence="2">Gram-positive signal peptide protein, YSIRK family</fullName>
    </submittedName>
</protein>
<organism evidence="2 3">
    <name type="scientific">Bifidobacterium italicum</name>
    <dbReference type="NCBI Taxonomy" id="1960968"/>
    <lineage>
        <taxon>Bacteria</taxon>
        <taxon>Bacillati</taxon>
        <taxon>Actinomycetota</taxon>
        <taxon>Actinomycetes</taxon>
        <taxon>Bifidobacteriales</taxon>
        <taxon>Bifidobacteriaceae</taxon>
        <taxon>Bifidobacterium</taxon>
    </lineage>
</organism>
<feature type="transmembrane region" description="Helical" evidence="1">
    <location>
        <begin position="1085"/>
        <end position="1108"/>
    </location>
</feature>
<keyword evidence="1" id="KW-1133">Transmembrane helix</keyword>
<feature type="transmembrane region" description="Helical" evidence="1">
    <location>
        <begin position="20"/>
        <end position="39"/>
    </location>
</feature>
<comment type="caution">
    <text evidence="2">The sequence shown here is derived from an EMBL/GenBank/DDBJ whole genome shotgun (WGS) entry which is preliminary data.</text>
</comment>